<dbReference type="AlphaFoldDB" id="A0A832GMD1"/>
<feature type="domain" description="RsbT co-antagonist protein RsbRD N-terminal" evidence="1">
    <location>
        <begin position="47"/>
        <end position="163"/>
    </location>
</feature>
<dbReference type="InterPro" id="IPR025751">
    <property type="entry name" value="RsbRD_N_dom"/>
</dbReference>
<gene>
    <name evidence="2" type="ORF">ENT73_07065</name>
</gene>
<dbReference type="EMBL" id="DSZU01000129">
    <property type="protein sequence ID" value="HGV55818.1"/>
    <property type="molecule type" value="Genomic_DNA"/>
</dbReference>
<sequence length="193" mass="23177">MFLDIKIVVKIREGVVSFTAFIEKHKGTILKLWLNSFWERFGEAAAFFKKEIDQFTNPFAYHIEESFRGLVEALGEEFSWDKIDPYLDKLAQIRAVQEVTPSTACLFFLDLKKILREHYGEKIIEDFGVRPFLELEDKINSFILRFIDFYQRYRERLYEIRLEEWKRANYLLLKRAGLIGEFESQNLFENKKH</sequence>
<protein>
    <recommendedName>
        <fullName evidence="1">RsbT co-antagonist protein RsbRD N-terminal domain-containing protein</fullName>
    </recommendedName>
</protein>
<comment type="caution">
    <text evidence="2">The sequence shown here is derived from an EMBL/GenBank/DDBJ whole genome shotgun (WGS) entry which is preliminary data.</text>
</comment>
<evidence type="ECO:0000313" key="2">
    <source>
        <dbReference type="EMBL" id="HGV55818.1"/>
    </source>
</evidence>
<reference evidence="2" key="1">
    <citation type="journal article" date="2020" name="mSystems">
        <title>Genome- and Community-Level Interaction Insights into Carbon Utilization and Element Cycling Functions of Hydrothermarchaeota in Hydrothermal Sediment.</title>
        <authorList>
            <person name="Zhou Z."/>
            <person name="Liu Y."/>
            <person name="Xu W."/>
            <person name="Pan J."/>
            <person name="Luo Z.H."/>
            <person name="Li M."/>
        </authorList>
    </citation>
    <scope>NUCLEOTIDE SEQUENCE [LARGE SCALE GENOMIC DNA]</scope>
    <source>
        <strain evidence="2">SpSt-605</strain>
    </source>
</reference>
<proteinExistence type="predicted"/>
<dbReference type="Pfam" id="PF14361">
    <property type="entry name" value="RsbRD_N"/>
    <property type="match status" value="1"/>
</dbReference>
<accession>A0A832GMD1</accession>
<name>A0A832GMD1_9BACT</name>
<evidence type="ECO:0000259" key="1">
    <source>
        <dbReference type="Pfam" id="PF14361"/>
    </source>
</evidence>
<organism evidence="2">
    <name type="scientific">Caldimicrobium thiodismutans</name>
    <dbReference type="NCBI Taxonomy" id="1653476"/>
    <lineage>
        <taxon>Bacteria</taxon>
        <taxon>Pseudomonadati</taxon>
        <taxon>Thermodesulfobacteriota</taxon>
        <taxon>Thermodesulfobacteria</taxon>
        <taxon>Thermodesulfobacteriales</taxon>
        <taxon>Thermodesulfobacteriaceae</taxon>
        <taxon>Caldimicrobium</taxon>
    </lineage>
</organism>